<evidence type="ECO:0000256" key="1">
    <source>
        <dbReference type="SAM" id="MobiDB-lite"/>
    </source>
</evidence>
<organism evidence="2 3">
    <name type="scientific">Xenoophorus captivus</name>
    <dbReference type="NCBI Taxonomy" id="1517983"/>
    <lineage>
        <taxon>Eukaryota</taxon>
        <taxon>Metazoa</taxon>
        <taxon>Chordata</taxon>
        <taxon>Craniata</taxon>
        <taxon>Vertebrata</taxon>
        <taxon>Euteleostomi</taxon>
        <taxon>Actinopterygii</taxon>
        <taxon>Neopterygii</taxon>
        <taxon>Teleostei</taxon>
        <taxon>Neoteleostei</taxon>
        <taxon>Acanthomorphata</taxon>
        <taxon>Ovalentaria</taxon>
        <taxon>Atherinomorphae</taxon>
        <taxon>Cyprinodontiformes</taxon>
        <taxon>Goodeidae</taxon>
        <taxon>Xenoophorus</taxon>
    </lineage>
</organism>
<proteinExistence type="predicted"/>
<sequence>MGSFSLDNEDDSGLSHDEPERLPCPGNLAAKLADLARVHSCPFTKGRHYNVLKKRTIILKLCCCSCSLGALVAPYAQAGGSAAGLPSQVGECLPNNRSSPAQTLPAGRESPVWLLSAVTID</sequence>
<keyword evidence="3" id="KW-1185">Reference proteome</keyword>
<feature type="region of interest" description="Disordered" evidence="1">
    <location>
        <begin position="1"/>
        <end position="22"/>
    </location>
</feature>
<gene>
    <name evidence="2" type="ORF">XENOCAPTIV_010750</name>
</gene>
<evidence type="ECO:0000313" key="2">
    <source>
        <dbReference type="EMBL" id="MEQ2190805.1"/>
    </source>
</evidence>
<comment type="caution">
    <text evidence="2">The sequence shown here is derived from an EMBL/GenBank/DDBJ whole genome shotgun (WGS) entry which is preliminary data.</text>
</comment>
<dbReference type="EMBL" id="JAHRIN010000231">
    <property type="protein sequence ID" value="MEQ2190805.1"/>
    <property type="molecule type" value="Genomic_DNA"/>
</dbReference>
<evidence type="ECO:0000313" key="3">
    <source>
        <dbReference type="Proteomes" id="UP001434883"/>
    </source>
</evidence>
<protein>
    <submittedName>
        <fullName evidence="2">Uncharacterized protein</fullName>
    </submittedName>
</protein>
<accession>A0ABV0Q4U6</accession>
<name>A0ABV0Q4U6_9TELE</name>
<dbReference type="Proteomes" id="UP001434883">
    <property type="component" value="Unassembled WGS sequence"/>
</dbReference>
<reference evidence="2 3" key="1">
    <citation type="submission" date="2021-06" db="EMBL/GenBank/DDBJ databases">
        <authorList>
            <person name="Palmer J.M."/>
        </authorList>
    </citation>
    <scope>NUCLEOTIDE SEQUENCE [LARGE SCALE GENOMIC DNA]</scope>
    <source>
        <strain evidence="2 3">XC_2019</strain>
        <tissue evidence="2">Muscle</tissue>
    </source>
</reference>